<evidence type="ECO:0000313" key="2">
    <source>
        <dbReference type="Proteomes" id="UP000198417"/>
    </source>
</evidence>
<dbReference type="AlphaFoldDB" id="A0A238XKR6"/>
<protein>
    <submittedName>
        <fullName evidence="1">Uncharacterized protein</fullName>
    </submittedName>
</protein>
<organism evidence="1 2">
    <name type="scientific">Puniceibacterium sediminis</name>
    <dbReference type="NCBI Taxonomy" id="1608407"/>
    <lineage>
        <taxon>Bacteria</taxon>
        <taxon>Pseudomonadati</taxon>
        <taxon>Pseudomonadota</taxon>
        <taxon>Alphaproteobacteria</taxon>
        <taxon>Rhodobacterales</taxon>
        <taxon>Paracoccaceae</taxon>
        <taxon>Puniceibacterium</taxon>
    </lineage>
</organism>
<dbReference type="EMBL" id="FZNN01000011">
    <property type="protein sequence ID" value="SNR58569.1"/>
    <property type="molecule type" value="Genomic_DNA"/>
</dbReference>
<dbReference type="RefSeq" id="WP_089271143.1">
    <property type="nucleotide sequence ID" value="NZ_FZNN01000011.1"/>
</dbReference>
<dbReference type="OrthoDB" id="7183688at2"/>
<gene>
    <name evidence="1" type="ORF">SAMN06265370_111110</name>
</gene>
<dbReference type="InterPro" id="IPR049245">
    <property type="entry name" value="DUF6880"/>
</dbReference>
<dbReference type="Pfam" id="PF21810">
    <property type="entry name" value="DUF6880"/>
    <property type="match status" value="1"/>
</dbReference>
<keyword evidence="2" id="KW-1185">Reference proteome</keyword>
<dbReference type="Proteomes" id="UP000198417">
    <property type="component" value="Unassembled WGS sequence"/>
</dbReference>
<proteinExistence type="predicted"/>
<accession>A0A238XKR6</accession>
<reference evidence="1 2" key="1">
    <citation type="submission" date="2017-06" db="EMBL/GenBank/DDBJ databases">
        <authorList>
            <person name="Kim H.J."/>
            <person name="Triplett B.A."/>
        </authorList>
    </citation>
    <scope>NUCLEOTIDE SEQUENCE [LARGE SCALE GENOMIC DNA]</scope>
    <source>
        <strain evidence="1 2">DSM 29052</strain>
    </source>
</reference>
<evidence type="ECO:0000313" key="1">
    <source>
        <dbReference type="EMBL" id="SNR58569.1"/>
    </source>
</evidence>
<sequence>MSKKTLNAANLTSLGAERLAELLIDVSQGSAEIKRRLRLELSHNLGPQELARDVRKRLVSLRKSTSHVSWRKRAALVRDLATQAEMITDRIAPEDASLGFDLLWDFIALAPSVYERVDDSRGEVGDVFRAARARFEDIAPRASLEPEPLARRVWDAVRDNGYGEFDGIITLLAPSLGETGLAQLGQLVDAYEAEPLEEDADTHAALQFLRDLRSGRGSYLADNKARLIRSTRQEIAEAQGDTDAYIAQYSDQDLTHPRIAADAALRLLADGRAQDALDLLGPPDGQEDARWDQAYIASLLALGQVEGAQAHRWNRFCATLDPEFLRAYLKVLPDFDDIEAEDRAKAFVLQYPDANAALLFLLEWPDLSLAARLIETRNAELNGDYYEILTPAAEALRDRYPLAAVLCWRAMIDFALEKGRASRYGHAGDHLMDCAALDGEISDYGTFQSHLRYVETLRARHDRKTSFWARVG</sequence>
<name>A0A238XKR6_9RHOB</name>